<protein>
    <submittedName>
        <fullName evidence="1">Uncharacterized protein</fullName>
    </submittedName>
</protein>
<organism evidence="1 2">
    <name type="scientific">Parthenolecanium corni</name>
    <dbReference type="NCBI Taxonomy" id="536013"/>
    <lineage>
        <taxon>Eukaryota</taxon>
        <taxon>Metazoa</taxon>
        <taxon>Ecdysozoa</taxon>
        <taxon>Arthropoda</taxon>
        <taxon>Hexapoda</taxon>
        <taxon>Insecta</taxon>
        <taxon>Pterygota</taxon>
        <taxon>Neoptera</taxon>
        <taxon>Paraneoptera</taxon>
        <taxon>Hemiptera</taxon>
        <taxon>Sternorrhyncha</taxon>
        <taxon>Coccoidea</taxon>
        <taxon>Coccidae</taxon>
        <taxon>Parthenolecanium</taxon>
    </lineage>
</organism>
<sequence length="78" mass="8619">MHIQMLVDAAELRCCYFVEGFDMWLHAAVNWMRKLSPTKVLNGAHVLVKGLILSPCGGVMIRLAYATASCIGLLFPLL</sequence>
<dbReference type="Proteomes" id="UP001367676">
    <property type="component" value="Unassembled WGS sequence"/>
</dbReference>
<dbReference type="AlphaFoldDB" id="A0AAN9TEM3"/>
<evidence type="ECO:0000313" key="1">
    <source>
        <dbReference type="EMBL" id="KAK7583901.1"/>
    </source>
</evidence>
<dbReference type="EMBL" id="JBBCAQ010000032">
    <property type="protein sequence ID" value="KAK7583901.1"/>
    <property type="molecule type" value="Genomic_DNA"/>
</dbReference>
<accession>A0AAN9TEM3</accession>
<name>A0AAN9TEM3_9HEMI</name>
<proteinExistence type="predicted"/>
<keyword evidence="2" id="KW-1185">Reference proteome</keyword>
<reference evidence="1 2" key="1">
    <citation type="submission" date="2024-03" db="EMBL/GenBank/DDBJ databases">
        <title>Adaptation during the transition from Ophiocordyceps entomopathogen to insect associate is accompanied by gene loss and intensified selection.</title>
        <authorList>
            <person name="Ward C.M."/>
            <person name="Onetto C.A."/>
            <person name="Borneman A.R."/>
        </authorList>
    </citation>
    <scope>NUCLEOTIDE SEQUENCE [LARGE SCALE GENOMIC DNA]</scope>
    <source>
        <strain evidence="1">AWRI1</strain>
        <tissue evidence="1">Single Adult Female</tissue>
    </source>
</reference>
<comment type="caution">
    <text evidence="1">The sequence shown here is derived from an EMBL/GenBank/DDBJ whole genome shotgun (WGS) entry which is preliminary data.</text>
</comment>
<gene>
    <name evidence="1" type="ORF">V9T40_004864</name>
</gene>
<evidence type="ECO:0000313" key="2">
    <source>
        <dbReference type="Proteomes" id="UP001367676"/>
    </source>
</evidence>